<feature type="region of interest" description="Disordered" evidence="1">
    <location>
        <begin position="251"/>
        <end position="305"/>
    </location>
</feature>
<feature type="compositionally biased region" description="Polar residues" evidence="1">
    <location>
        <begin position="259"/>
        <end position="269"/>
    </location>
</feature>
<accession>A0AAF0WVF9</accession>
<dbReference type="Proteomes" id="UP000077755">
    <property type="component" value="Chromosome 4"/>
</dbReference>
<protein>
    <recommendedName>
        <fullName evidence="4">Membrane-associated kinase regulator 4</fullName>
    </recommendedName>
</protein>
<reference evidence="2" key="2">
    <citation type="submission" date="2022-03" db="EMBL/GenBank/DDBJ databases">
        <title>Draft title - Genomic analysis of global carrot germplasm unveils the trajectory of domestication and the origin of high carotenoid orange carrot.</title>
        <authorList>
            <person name="Iorizzo M."/>
            <person name="Ellison S."/>
            <person name="Senalik D."/>
            <person name="Macko-Podgorni A."/>
            <person name="Grzebelus D."/>
            <person name="Bostan H."/>
            <person name="Rolling W."/>
            <person name="Curaba J."/>
            <person name="Simon P."/>
        </authorList>
    </citation>
    <scope>NUCLEOTIDE SEQUENCE</scope>
    <source>
        <tissue evidence="2">Leaf</tissue>
    </source>
</reference>
<dbReference type="PANTHER" id="PTHR33312">
    <property type="entry name" value="MEMBRANE-ASSOCIATED KINASE REGULATOR 4-RELATED"/>
    <property type="match status" value="1"/>
</dbReference>
<dbReference type="EMBL" id="CP093346">
    <property type="protein sequence ID" value="WOG96544.1"/>
    <property type="molecule type" value="Genomic_DNA"/>
</dbReference>
<evidence type="ECO:0000256" key="1">
    <source>
        <dbReference type="SAM" id="MobiDB-lite"/>
    </source>
</evidence>
<proteinExistence type="predicted"/>
<organism evidence="2 3">
    <name type="scientific">Daucus carota subsp. sativus</name>
    <name type="common">Carrot</name>
    <dbReference type="NCBI Taxonomy" id="79200"/>
    <lineage>
        <taxon>Eukaryota</taxon>
        <taxon>Viridiplantae</taxon>
        <taxon>Streptophyta</taxon>
        <taxon>Embryophyta</taxon>
        <taxon>Tracheophyta</taxon>
        <taxon>Spermatophyta</taxon>
        <taxon>Magnoliopsida</taxon>
        <taxon>eudicotyledons</taxon>
        <taxon>Gunneridae</taxon>
        <taxon>Pentapetalae</taxon>
        <taxon>asterids</taxon>
        <taxon>campanulids</taxon>
        <taxon>Apiales</taxon>
        <taxon>Apiaceae</taxon>
        <taxon>Apioideae</taxon>
        <taxon>Scandiceae</taxon>
        <taxon>Daucinae</taxon>
        <taxon>Daucus</taxon>
        <taxon>Daucus sect. Daucus</taxon>
    </lineage>
</organism>
<reference evidence="2" key="1">
    <citation type="journal article" date="2016" name="Nat. Genet.">
        <title>A high-quality carrot genome assembly provides new insights into carotenoid accumulation and asterid genome evolution.</title>
        <authorList>
            <person name="Iorizzo M."/>
            <person name="Ellison S."/>
            <person name="Senalik D."/>
            <person name="Zeng P."/>
            <person name="Satapoomin P."/>
            <person name="Huang J."/>
            <person name="Bowman M."/>
            <person name="Iovene M."/>
            <person name="Sanseverino W."/>
            <person name="Cavagnaro P."/>
            <person name="Yildiz M."/>
            <person name="Macko-Podgorni A."/>
            <person name="Moranska E."/>
            <person name="Grzebelus E."/>
            <person name="Grzebelus D."/>
            <person name="Ashrafi H."/>
            <person name="Zheng Z."/>
            <person name="Cheng S."/>
            <person name="Spooner D."/>
            <person name="Van Deynze A."/>
            <person name="Simon P."/>
        </authorList>
    </citation>
    <scope>NUCLEOTIDE SEQUENCE</scope>
    <source>
        <tissue evidence="2">Leaf</tissue>
    </source>
</reference>
<evidence type="ECO:0000313" key="3">
    <source>
        <dbReference type="Proteomes" id="UP000077755"/>
    </source>
</evidence>
<sequence length="347" mass="37862">MATSDLPLCSNAEDEYIDMEVSSSSSSLLFSSPQAREFEFQMCDSVGLEKESTTSPADELFYKGKLLPLHLPPRLQMVQKLLQNSATKTFDQECNIALPATTSNTPLDQSCNISPTESCRVSCELNQDGFFNWSTELSGFVSGTDQPKKSWSRTKLRLIKQSSLGQKLRASRAYFKSLFSKSGCSNESCAKPACKAEESGHIANGNRDYLSRYIKVAKNTASEQIGKGIKFPTLAFVMNSIDKDEFDQDVTRTHRKSFSGPNKRQSTMKSSSSSSSGASSLSSSFSFNSNGANDPQPLKRSSSASSEIEGSIEAAIAHCKKSQQLFTARNTVNEADFCSFSVSKLAA</sequence>
<dbReference type="InterPro" id="IPR039620">
    <property type="entry name" value="BKI1/MAKR1/3/4"/>
</dbReference>
<feature type="compositionally biased region" description="Low complexity" evidence="1">
    <location>
        <begin position="270"/>
        <end position="292"/>
    </location>
</feature>
<evidence type="ECO:0008006" key="4">
    <source>
        <dbReference type="Google" id="ProtNLM"/>
    </source>
</evidence>
<name>A0AAF0WVF9_DAUCS</name>
<keyword evidence="3" id="KW-1185">Reference proteome</keyword>
<gene>
    <name evidence="2" type="ORF">DCAR_0415880</name>
</gene>
<dbReference type="PANTHER" id="PTHR33312:SF21">
    <property type="entry name" value="MEMBRANE-ASSOCIATED KINASE REGULATOR 3-RELATED"/>
    <property type="match status" value="1"/>
</dbReference>
<evidence type="ECO:0000313" key="2">
    <source>
        <dbReference type="EMBL" id="WOG96544.1"/>
    </source>
</evidence>
<dbReference type="GO" id="GO:0019210">
    <property type="term" value="F:kinase inhibitor activity"/>
    <property type="evidence" value="ECO:0007669"/>
    <property type="project" value="InterPro"/>
</dbReference>
<dbReference type="GO" id="GO:0005886">
    <property type="term" value="C:plasma membrane"/>
    <property type="evidence" value="ECO:0007669"/>
    <property type="project" value="InterPro"/>
</dbReference>
<dbReference type="AlphaFoldDB" id="A0AAF0WVF9"/>